<dbReference type="PROSITE" id="PS51186">
    <property type="entry name" value="GNAT"/>
    <property type="match status" value="1"/>
</dbReference>
<dbReference type="STRING" id="284581.AMD01_10760"/>
<dbReference type="EMBL" id="LILC01000013">
    <property type="protein sequence ID" value="KOO46321.1"/>
    <property type="molecule type" value="Genomic_DNA"/>
</dbReference>
<dbReference type="Proteomes" id="UP000037558">
    <property type="component" value="Unassembled WGS sequence"/>
</dbReference>
<reference evidence="3" key="1">
    <citation type="submission" date="2015-08" db="EMBL/GenBank/DDBJ databases">
        <title>Fjat-14210 dsm16467.</title>
        <authorList>
            <person name="Liu B."/>
            <person name="Wang J."/>
            <person name="Zhu Y."/>
            <person name="Liu G."/>
            <person name="Chen Q."/>
            <person name="Chen Z."/>
            <person name="Lan J."/>
            <person name="Che J."/>
            <person name="Ge C."/>
            <person name="Shi H."/>
            <person name="Pan Z."/>
            <person name="Liu X."/>
        </authorList>
    </citation>
    <scope>NUCLEOTIDE SEQUENCE [LARGE SCALE GENOMIC DNA]</scope>
    <source>
        <strain evidence="3">DSM 16467</strain>
    </source>
</reference>
<gene>
    <name evidence="2" type="ORF">AMD01_10760</name>
</gene>
<evidence type="ECO:0000259" key="1">
    <source>
        <dbReference type="PROSITE" id="PS51186"/>
    </source>
</evidence>
<proteinExistence type="predicted"/>
<evidence type="ECO:0000313" key="2">
    <source>
        <dbReference type="EMBL" id="KOO46321.1"/>
    </source>
</evidence>
<dbReference type="PANTHER" id="PTHR43072">
    <property type="entry name" value="N-ACETYLTRANSFERASE"/>
    <property type="match status" value="1"/>
</dbReference>
<organism evidence="2 3">
    <name type="scientific">Priestia koreensis</name>
    <dbReference type="NCBI Taxonomy" id="284581"/>
    <lineage>
        <taxon>Bacteria</taxon>
        <taxon>Bacillati</taxon>
        <taxon>Bacillota</taxon>
        <taxon>Bacilli</taxon>
        <taxon>Bacillales</taxon>
        <taxon>Bacillaceae</taxon>
        <taxon>Priestia</taxon>
    </lineage>
</organism>
<dbReference type="OrthoDB" id="9796381at2"/>
<accession>A0A0M0L5H1</accession>
<protein>
    <recommendedName>
        <fullName evidence="1">N-acetyltransferase domain-containing protein</fullName>
    </recommendedName>
</protein>
<dbReference type="InterPro" id="IPR016181">
    <property type="entry name" value="Acyl_CoA_acyltransferase"/>
</dbReference>
<feature type="domain" description="N-acetyltransferase" evidence="1">
    <location>
        <begin position="1"/>
        <end position="165"/>
    </location>
</feature>
<dbReference type="AlphaFoldDB" id="A0A0M0L5H1"/>
<dbReference type="SUPFAM" id="SSF55729">
    <property type="entry name" value="Acyl-CoA N-acyltransferases (Nat)"/>
    <property type="match status" value="1"/>
</dbReference>
<dbReference type="PATRIC" id="fig|284581.3.peg.2252"/>
<comment type="caution">
    <text evidence="2">The sequence shown here is derived from an EMBL/GenBank/DDBJ whole genome shotgun (WGS) entry which is preliminary data.</text>
</comment>
<keyword evidence="3" id="KW-1185">Reference proteome</keyword>
<sequence length="168" mass="19712">MIRKGTTHDLERIMKIVTETLSIMKEQHNDQWTDEYPQKQVFEQDVQNGALYVEEKNGQVIGSITIDQQEAAEYKPIAWQSKDSAYVFHRLLVDPKERRVGTASSLLAFAEQLALSHNVPYMKADTYSLNKGMQRFFERNGYELRGEMSFHGKNHPFYCYDKRLDEKR</sequence>
<dbReference type="Pfam" id="PF00583">
    <property type="entry name" value="Acetyltransf_1"/>
    <property type="match status" value="1"/>
</dbReference>
<dbReference type="InterPro" id="IPR000182">
    <property type="entry name" value="GNAT_dom"/>
</dbReference>
<dbReference type="PANTHER" id="PTHR43072:SF52">
    <property type="entry name" value="GCN5-RELATED N-ACETYLTRANSFERASE"/>
    <property type="match status" value="1"/>
</dbReference>
<dbReference type="GO" id="GO:0016747">
    <property type="term" value="F:acyltransferase activity, transferring groups other than amino-acyl groups"/>
    <property type="evidence" value="ECO:0007669"/>
    <property type="project" value="InterPro"/>
</dbReference>
<evidence type="ECO:0000313" key="3">
    <source>
        <dbReference type="Proteomes" id="UP000037558"/>
    </source>
</evidence>
<name>A0A0M0L5H1_9BACI</name>
<dbReference type="Gene3D" id="3.40.630.30">
    <property type="match status" value="1"/>
</dbReference>